<dbReference type="Proteomes" id="UP001243757">
    <property type="component" value="Unassembled WGS sequence"/>
</dbReference>
<dbReference type="PANTHER" id="PTHR39335">
    <property type="entry name" value="BLL4220 PROTEIN"/>
    <property type="match status" value="1"/>
</dbReference>
<keyword evidence="1" id="KW-0732">Signal</keyword>
<evidence type="ECO:0000256" key="1">
    <source>
        <dbReference type="SAM" id="SignalP"/>
    </source>
</evidence>
<sequence length="127" mass="13555">MRLSQTLPLAFACLTAWAGLAAAGPVIQSGDSAKGPILTDGAGMSLYTFDKDLPAVSNCYEDCARNWPPLTAATGARPQGGFGIILRNDGSRQWTHKGMPLYTWVKDARPGDITGDGVKQVWHLARP</sequence>
<name>A0ABT7EXV8_9RHOB</name>
<dbReference type="EMBL" id="JASNJD010000003">
    <property type="protein sequence ID" value="MDK3017164.1"/>
    <property type="molecule type" value="Genomic_DNA"/>
</dbReference>
<keyword evidence="3" id="KW-1185">Reference proteome</keyword>
<reference evidence="2 3" key="1">
    <citation type="submission" date="2023-05" db="EMBL/GenBank/DDBJ databases">
        <title>Pseudodonghicola sp. nov.</title>
        <authorList>
            <person name="Huang J."/>
        </authorList>
    </citation>
    <scope>NUCLEOTIDE SEQUENCE [LARGE SCALE GENOMIC DNA]</scope>
    <source>
        <strain evidence="2 3">IC7</strain>
    </source>
</reference>
<organism evidence="2 3">
    <name type="scientific">Pseudodonghicola flavimaris</name>
    <dbReference type="NCBI Taxonomy" id="3050036"/>
    <lineage>
        <taxon>Bacteria</taxon>
        <taxon>Pseudomonadati</taxon>
        <taxon>Pseudomonadota</taxon>
        <taxon>Alphaproteobacteria</taxon>
        <taxon>Rhodobacterales</taxon>
        <taxon>Paracoccaceae</taxon>
        <taxon>Pseudodonghicola</taxon>
    </lineage>
</organism>
<gene>
    <name evidence="2" type="ORF">QO033_05720</name>
</gene>
<comment type="caution">
    <text evidence="2">The sequence shown here is derived from an EMBL/GenBank/DDBJ whole genome shotgun (WGS) entry which is preliminary data.</text>
</comment>
<dbReference type="InterPro" id="IPR014558">
    <property type="entry name" value="UCP029720"/>
</dbReference>
<evidence type="ECO:0000313" key="2">
    <source>
        <dbReference type="EMBL" id="MDK3017164.1"/>
    </source>
</evidence>
<dbReference type="Pfam" id="PF03640">
    <property type="entry name" value="Lipoprotein_15"/>
    <property type="match status" value="2"/>
</dbReference>
<dbReference type="RefSeq" id="WP_284479982.1">
    <property type="nucleotide sequence ID" value="NZ_JASNJD010000003.1"/>
</dbReference>
<accession>A0ABT7EXV8</accession>
<feature type="chain" id="PRO_5046469676" description="Lipoprotein with Yx(FWY)xxD motif" evidence="1">
    <location>
        <begin position="19"/>
        <end position="127"/>
    </location>
</feature>
<evidence type="ECO:0008006" key="4">
    <source>
        <dbReference type="Google" id="ProtNLM"/>
    </source>
</evidence>
<dbReference type="InterPro" id="IPR005297">
    <property type="entry name" value="Lipoprotein_repeat"/>
</dbReference>
<feature type="signal peptide" evidence="1">
    <location>
        <begin position="1"/>
        <end position="18"/>
    </location>
</feature>
<evidence type="ECO:0000313" key="3">
    <source>
        <dbReference type="Proteomes" id="UP001243757"/>
    </source>
</evidence>
<dbReference type="PANTHER" id="PTHR39335:SF1">
    <property type="entry name" value="BLL4220 PROTEIN"/>
    <property type="match status" value="1"/>
</dbReference>
<proteinExistence type="predicted"/>
<dbReference type="PIRSF" id="PIRSF029720">
    <property type="entry name" value="UCP029720"/>
    <property type="match status" value="1"/>
</dbReference>
<protein>
    <recommendedName>
        <fullName evidence="4">Lipoprotein with Yx(FWY)xxD motif</fullName>
    </recommendedName>
</protein>